<protein>
    <submittedName>
        <fullName evidence="4">Putative voltage-gated potassium channel (inferred by orthology to a S. mansoni protein)</fullName>
    </submittedName>
</protein>
<dbReference type="WBParaSite" id="ASIM_0000229901-mRNA-1">
    <property type="protein sequence ID" value="ASIM_0000229901-mRNA-1"/>
    <property type="gene ID" value="ASIM_0000229901"/>
</dbReference>
<dbReference type="Proteomes" id="UP000267096">
    <property type="component" value="Unassembled WGS sequence"/>
</dbReference>
<gene>
    <name evidence="2" type="ORF">ASIM_LOCUS2168</name>
</gene>
<dbReference type="AlphaFoldDB" id="A0A0M3J432"/>
<feature type="region of interest" description="Disordered" evidence="1">
    <location>
        <begin position="290"/>
        <end position="315"/>
    </location>
</feature>
<proteinExistence type="predicted"/>
<feature type="region of interest" description="Disordered" evidence="1">
    <location>
        <begin position="223"/>
        <end position="267"/>
    </location>
</feature>
<evidence type="ECO:0000313" key="3">
    <source>
        <dbReference type="Proteomes" id="UP000267096"/>
    </source>
</evidence>
<reference evidence="4" key="1">
    <citation type="submission" date="2017-02" db="UniProtKB">
        <authorList>
            <consortium name="WormBaseParasite"/>
        </authorList>
    </citation>
    <scope>IDENTIFICATION</scope>
</reference>
<dbReference type="EMBL" id="UYRR01002775">
    <property type="protein sequence ID" value="VDK19697.1"/>
    <property type="molecule type" value="Genomic_DNA"/>
</dbReference>
<dbReference type="OrthoDB" id="5833093at2759"/>
<evidence type="ECO:0000256" key="1">
    <source>
        <dbReference type="SAM" id="MobiDB-lite"/>
    </source>
</evidence>
<sequence length="315" mass="35421">MTKPLLQLKFRKVVDVKREKELDERRKNEKLVLSADHPVRKLLLRMRERHGTRIFPSPILGDHERALRKLDHNKTASLASLNEYDQSVGNHIARGGHRHHLHGRKPPPLIKRATVGEDGIAHKGAWMIADSRRDIHRTSSEVYVMLSDVKKCIESLNERMRTIENLSTRLLSVEGHLLEVCGSQRATVQAVSYVDSGSVTRSTIGTGGNGTIATISAIVDEISEQPPPNTSAAPPYHVPLTTYPFGQTHQQQQQLRDHHHHHSPSVVPPLRQLDVESAWHEAMPLSTVPSIQFDSNSSHRRSRSSSSSPPERKRV</sequence>
<organism evidence="4">
    <name type="scientific">Anisakis simplex</name>
    <name type="common">Herring worm</name>
    <dbReference type="NCBI Taxonomy" id="6269"/>
    <lineage>
        <taxon>Eukaryota</taxon>
        <taxon>Metazoa</taxon>
        <taxon>Ecdysozoa</taxon>
        <taxon>Nematoda</taxon>
        <taxon>Chromadorea</taxon>
        <taxon>Rhabditida</taxon>
        <taxon>Spirurina</taxon>
        <taxon>Ascaridomorpha</taxon>
        <taxon>Ascaridoidea</taxon>
        <taxon>Anisakidae</taxon>
        <taxon>Anisakis</taxon>
        <taxon>Anisakis simplex complex</taxon>
    </lineage>
</organism>
<keyword evidence="3" id="KW-1185">Reference proteome</keyword>
<reference evidence="2 3" key="2">
    <citation type="submission" date="2018-11" db="EMBL/GenBank/DDBJ databases">
        <authorList>
            <consortium name="Pathogen Informatics"/>
        </authorList>
    </citation>
    <scope>NUCLEOTIDE SEQUENCE [LARGE SCALE GENOMIC DNA]</scope>
</reference>
<name>A0A0M3J432_ANISI</name>
<evidence type="ECO:0000313" key="4">
    <source>
        <dbReference type="WBParaSite" id="ASIM_0000229901-mRNA-1"/>
    </source>
</evidence>
<evidence type="ECO:0000313" key="2">
    <source>
        <dbReference type="EMBL" id="VDK19697.1"/>
    </source>
</evidence>
<accession>A0A0M3J432</accession>